<gene>
    <name evidence="9" type="ORF">O6R09_08375</name>
</gene>
<keyword evidence="6" id="KW-0812">Transmembrane</keyword>
<feature type="transmembrane region" description="Helical" evidence="6">
    <location>
        <begin position="255"/>
        <end position="272"/>
    </location>
</feature>
<evidence type="ECO:0000259" key="8">
    <source>
        <dbReference type="PROSITE" id="PS50847"/>
    </source>
</evidence>
<keyword evidence="1" id="KW-0134">Cell wall</keyword>
<sequence>MKKVKALALFSTAILATASTGVYADELISDGTTSPSTELVEPTPAPSSGVVTPSDDSNTPSSSSEATEPETPGANESIPGISEDEPSNPDSEITEPETPGVNESIPGISEDEPSNPDSEITEPETPSTETTEQPGEVEVPTTNGGKATVVPDTSVPTNNPNITAKTAQNAGASQVGTTSTVTGQVVRDVTRSNPVTLYNGASLVDIRDGLVTLSTGEKVTPESVGVTENADGTYTAKTVKGDTVTLPHTGEKNTTALSVVGALILSVLGFGLKKRKNQEI</sequence>
<evidence type="ECO:0000256" key="5">
    <source>
        <dbReference type="SAM" id="MobiDB-lite"/>
    </source>
</evidence>
<dbReference type="RefSeq" id="WP_269725604.1">
    <property type="nucleotide sequence ID" value="NZ_CP114883.1"/>
</dbReference>
<feature type="compositionally biased region" description="Low complexity" evidence="5">
    <location>
        <begin position="123"/>
        <end position="132"/>
    </location>
</feature>
<keyword evidence="10" id="KW-1185">Reference proteome</keyword>
<dbReference type="InterPro" id="IPR019931">
    <property type="entry name" value="LPXTG_anchor"/>
</dbReference>
<proteinExistence type="predicted"/>
<dbReference type="NCBIfam" id="TIGR01167">
    <property type="entry name" value="LPXTG_anchor"/>
    <property type="match status" value="1"/>
</dbReference>
<evidence type="ECO:0000256" key="3">
    <source>
        <dbReference type="ARBA" id="ARBA00022729"/>
    </source>
</evidence>
<keyword evidence="4" id="KW-0572">Peptidoglycan-anchor</keyword>
<feature type="signal peptide" evidence="7">
    <location>
        <begin position="1"/>
        <end position="24"/>
    </location>
</feature>
<keyword evidence="6" id="KW-0472">Membrane</keyword>
<feature type="chain" id="PRO_5047391193" evidence="7">
    <location>
        <begin position="25"/>
        <end position="280"/>
    </location>
</feature>
<dbReference type="Proteomes" id="UP001212085">
    <property type="component" value="Chromosome"/>
</dbReference>
<evidence type="ECO:0000256" key="2">
    <source>
        <dbReference type="ARBA" id="ARBA00022525"/>
    </source>
</evidence>
<name>A0ABY7M221_STRAY</name>
<feature type="compositionally biased region" description="Acidic residues" evidence="5">
    <location>
        <begin position="109"/>
        <end position="122"/>
    </location>
</feature>
<evidence type="ECO:0000256" key="4">
    <source>
        <dbReference type="ARBA" id="ARBA00023088"/>
    </source>
</evidence>
<feature type="region of interest" description="Disordered" evidence="5">
    <location>
        <begin position="19"/>
        <end position="175"/>
    </location>
</feature>
<feature type="compositionally biased region" description="Acidic residues" evidence="5">
    <location>
        <begin position="82"/>
        <end position="95"/>
    </location>
</feature>
<feature type="domain" description="Gram-positive cocci surface proteins LPxTG" evidence="8">
    <location>
        <begin position="246"/>
        <end position="280"/>
    </location>
</feature>
<keyword evidence="3 7" id="KW-0732">Signal</keyword>
<evidence type="ECO:0000256" key="1">
    <source>
        <dbReference type="ARBA" id="ARBA00022512"/>
    </source>
</evidence>
<keyword evidence="2" id="KW-0964">Secreted</keyword>
<feature type="compositionally biased region" description="Polar residues" evidence="5">
    <location>
        <begin position="154"/>
        <end position="172"/>
    </location>
</feature>
<dbReference type="EMBL" id="CP114883">
    <property type="protein sequence ID" value="WBB06275.1"/>
    <property type="molecule type" value="Genomic_DNA"/>
</dbReference>
<dbReference type="Pfam" id="PF00746">
    <property type="entry name" value="Gram_pos_anchor"/>
    <property type="match status" value="1"/>
</dbReference>
<dbReference type="PROSITE" id="PS50847">
    <property type="entry name" value="GRAM_POS_ANCHORING"/>
    <property type="match status" value="1"/>
</dbReference>
<organism evidence="9 10">
    <name type="scientific">Streptococcus alactolyticus</name>
    <dbReference type="NCBI Taxonomy" id="29389"/>
    <lineage>
        <taxon>Bacteria</taxon>
        <taxon>Bacillati</taxon>
        <taxon>Bacillota</taxon>
        <taxon>Bacilli</taxon>
        <taxon>Lactobacillales</taxon>
        <taxon>Streptococcaceae</taxon>
        <taxon>Streptococcus</taxon>
    </lineage>
</organism>
<evidence type="ECO:0000313" key="9">
    <source>
        <dbReference type="EMBL" id="WBB06275.1"/>
    </source>
</evidence>
<reference evidence="9 10" key="1">
    <citation type="submission" date="2022-12" db="EMBL/GenBank/DDBJ databases">
        <title>Streptococcus alactolyticus LGM, complete genome.</title>
        <authorList>
            <person name="Liu Z."/>
            <person name="Mu C."/>
            <person name="Zhu W."/>
        </authorList>
    </citation>
    <scope>NUCLEOTIDE SEQUENCE [LARGE SCALE GENOMIC DNA]</scope>
    <source>
        <strain evidence="9 10">LGM</strain>
    </source>
</reference>
<feature type="compositionally biased region" description="Low complexity" evidence="5">
    <location>
        <begin position="52"/>
        <end position="72"/>
    </location>
</feature>
<evidence type="ECO:0000256" key="7">
    <source>
        <dbReference type="SAM" id="SignalP"/>
    </source>
</evidence>
<accession>A0ABY7M221</accession>
<protein>
    <submittedName>
        <fullName evidence="9">LPXTG cell wall anchor domain-containing protein</fullName>
    </submittedName>
</protein>
<keyword evidence="6" id="KW-1133">Transmembrane helix</keyword>
<evidence type="ECO:0000313" key="10">
    <source>
        <dbReference type="Proteomes" id="UP001212085"/>
    </source>
</evidence>
<evidence type="ECO:0000256" key="6">
    <source>
        <dbReference type="SAM" id="Phobius"/>
    </source>
</evidence>